<dbReference type="STRING" id="1121307.CLCY_4c00240"/>
<evidence type="ECO:0000313" key="2">
    <source>
        <dbReference type="Proteomes" id="UP000036756"/>
    </source>
</evidence>
<sequence>MVRGRSYENINDARAIMRSNYRNMPSGCVHCKYKTSGASGSSDCKVCSFTLMKDSGHL</sequence>
<comment type="caution">
    <text evidence="1">The sequence shown here is derived from an EMBL/GenBank/DDBJ whole genome shotgun (WGS) entry which is preliminary data.</text>
</comment>
<reference evidence="1 2" key="1">
    <citation type="submission" date="2015-06" db="EMBL/GenBank/DDBJ databases">
        <title>Draft genome sequence of the purine-degrading Clostridium cylindrosporum HC-1 (DSM 605).</title>
        <authorList>
            <person name="Poehlein A."/>
            <person name="Schiel-Bengelsdorf B."/>
            <person name="Bengelsdorf F."/>
            <person name="Daniel R."/>
            <person name="Duerre P."/>
        </authorList>
    </citation>
    <scope>NUCLEOTIDE SEQUENCE [LARGE SCALE GENOMIC DNA]</scope>
    <source>
        <strain evidence="1 2">DSM 605</strain>
    </source>
</reference>
<dbReference type="PATRIC" id="fig|1121307.3.peg.1677"/>
<evidence type="ECO:0000313" key="1">
    <source>
        <dbReference type="EMBL" id="KMT22052.1"/>
    </source>
</evidence>
<proteinExistence type="predicted"/>
<organism evidence="1 2">
    <name type="scientific">Clostridium cylindrosporum DSM 605</name>
    <dbReference type="NCBI Taxonomy" id="1121307"/>
    <lineage>
        <taxon>Bacteria</taxon>
        <taxon>Bacillati</taxon>
        <taxon>Bacillota</taxon>
        <taxon>Clostridia</taxon>
        <taxon>Eubacteriales</taxon>
        <taxon>Clostridiaceae</taxon>
        <taxon>Clostridium</taxon>
    </lineage>
</organism>
<accession>A0A0J8D865</accession>
<name>A0A0J8D865_CLOCY</name>
<dbReference type="AlphaFoldDB" id="A0A0J8D865"/>
<gene>
    <name evidence="1" type="ORF">CLCY_4c00240</name>
</gene>
<keyword evidence="2" id="KW-1185">Reference proteome</keyword>
<dbReference type="EMBL" id="LFVU01000024">
    <property type="protein sequence ID" value="KMT22052.1"/>
    <property type="molecule type" value="Genomic_DNA"/>
</dbReference>
<dbReference type="Proteomes" id="UP000036756">
    <property type="component" value="Unassembled WGS sequence"/>
</dbReference>
<protein>
    <submittedName>
        <fullName evidence="1">Uncharacterized protein</fullName>
    </submittedName>
</protein>
<dbReference type="RefSeq" id="WP_161797109.1">
    <property type="nucleotide sequence ID" value="NZ_LFVU01000024.1"/>
</dbReference>